<keyword evidence="2" id="KW-1185">Reference proteome</keyword>
<protein>
    <submittedName>
        <fullName evidence="1">Uncharacterized protein</fullName>
    </submittedName>
</protein>
<sequence>MAPAVNASVAGGLVPWGSPFPLEGVAPANGSQEEALLLPTFSAAALARVVITLVLCVVSTACNVAVLWAGLGRSGARRSHARVLLLHLAGADLLVALVVMPLDAAWNVTVQWRAGDVACRFLMFLKLLAMYASAFITALISLDRQAAILRPLAIVEAGRRNQVWLQAAWLLSVGLSVPQLFLFHTVTVRSPQSFTQCTTRGSFARHWQEAAYNMLTFCCLFLLPLLVMVSCYSRILLAVSHRLGPPGKSSAVEPPLRRSCNPIPHARLHMLRLSVAIVGSFVVCWTPYYLLGLWYWFWPAAMEGTVPHSLAHLLFLFGLLNACLDPITYGLFAVPSPPRLWGCCRAGGARAQLLPSSSTTGSFRCSAPTVCARRGAPHPGLLETAKPPGVWTADPIHGSWNQPGALPPANWLG</sequence>
<gene>
    <name evidence="1" type="ORF">K3G42_003362</name>
</gene>
<proteinExistence type="predicted"/>
<organism evidence="1 2">
    <name type="scientific">Sphaerodactylus townsendi</name>
    <dbReference type="NCBI Taxonomy" id="933632"/>
    <lineage>
        <taxon>Eukaryota</taxon>
        <taxon>Metazoa</taxon>
        <taxon>Chordata</taxon>
        <taxon>Craniata</taxon>
        <taxon>Vertebrata</taxon>
        <taxon>Euteleostomi</taxon>
        <taxon>Lepidosauria</taxon>
        <taxon>Squamata</taxon>
        <taxon>Bifurcata</taxon>
        <taxon>Gekkota</taxon>
        <taxon>Sphaerodactylidae</taxon>
        <taxon>Sphaerodactylus</taxon>
    </lineage>
</organism>
<comment type="caution">
    <text evidence="1">The sequence shown here is derived from an EMBL/GenBank/DDBJ whole genome shotgun (WGS) entry which is preliminary data.</text>
</comment>
<dbReference type="EMBL" id="CM037630">
    <property type="protein sequence ID" value="KAH7987306.1"/>
    <property type="molecule type" value="Genomic_DNA"/>
</dbReference>
<dbReference type="Proteomes" id="UP000827872">
    <property type="component" value="Linkage Group LG17"/>
</dbReference>
<accession>A0ACB8E534</accession>
<name>A0ACB8E534_9SAUR</name>
<reference evidence="1" key="1">
    <citation type="submission" date="2021-08" db="EMBL/GenBank/DDBJ databases">
        <title>The first chromosome-level gecko genome reveals the dynamic sex chromosomes of Neotropical dwarf geckos (Sphaerodactylidae: Sphaerodactylus).</title>
        <authorList>
            <person name="Pinto B.J."/>
            <person name="Keating S.E."/>
            <person name="Gamble T."/>
        </authorList>
    </citation>
    <scope>NUCLEOTIDE SEQUENCE</scope>
    <source>
        <strain evidence="1">TG3544</strain>
    </source>
</reference>
<evidence type="ECO:0000313" key="1">
    <source>
        <dbReference type="EMBL" id="KAH7987306.1"/>
    </source>
</evidence>
<evidence type="ECO:0000313" key="2">
    <source>
        <dbReference type="Proteomes" id="UP000827872"/>
    </source>
</evidence>